<dbReference type="RefSeq" id="WP_145114424.1">
    <property type="nucleotide sequence ID" value="NZ_CP036349.1"/>
</dbReference>
<proteinExistence type="predicted"/>
<evidence type="ECO:0000313" key="2">
    <source>
        <dbReference type="EMBL" id="QDV75276.1"/>
    </source>
</evidence>
<evidence type="ECO:0000313" key="3">
    <source>
        <dbReference type="Proteomes" id="UP000316426"/>
    </source>
</evidence>
<reference evidence="2 3" key="1">
    <citation type="submission" date="2019-02" db="EMBL/GenBank/DDBJ databases">
        <title>Deep-cultivation of Planctomycetes and their phenomic and genomic characterization uncovers novel biology.</title>
        <authorList>
            <person name="Wiegand S."/>
            <person name="Jogler M."/>
            <person name="Boedeker C."/>
            <person name="Pinto D."/>
            <person name="Vollmers J."/>
            <person name="Rivas-Marin E."/>
            <person name="Kohn T."/>
            <person name="Peeters S.H."/>
            <person name="Heuer A."/>
            <person name="Rast P."/>
            <person name="Oberbeckmann S."/>
            <person name="Bunk B."/>
            <person name="Jeske O."/>
            <person name="Meyerdierks A."/>
            <person name="Storesund J.E."/>
            <person name="Kallscheuer N."/>
            <person name="Luecker S."/>
            <person name="Lage O.M."/>
            <person name="Pohl T."/>
            <person name="Merkel B.J."/>
            <person name="Hornburger P."/>
            <person name="Mueller R.-W."/>
            <person name="Bruemmer F."/>
            <person name="Labrenz M."/>
            <person name="Spormann A.M."/>
            <person name="Op den Camp H."/>
            <person name="Overmann J."/>
            <person name="Amann R."/>
            <person name="Jetten M.S.M."/>
            <person name="Mascher T."/>
            <person name="Medema M.H."/>
            <person name="Devos D.P."/>
            <person name="Kaster A.-K."/>
            <person name="Ovreas L."/>
            <person name="Rohde M."/>
            <person name="Galperin M.Y."/>
            <person name="Jogler C."/>
        </authorList>
    </citation>
    <scope>NUCLEOTIDE SEQUENCE [LARGE SCALE GENOMIC DNA]</scope>
    <source>
        <strain evidence="2 3">Spa11</strain>
    </source>
</reference>
<accession>A0A518KBV9</accession>
<dbReference type="KEGG" id="bmei:Spa11_34900"/>
<name>A0A518KBV9_9BACT</name>
<dbReference type="Proteomes" id="UP000316426">
    <property type="component" value="Chromosome"/>
</dbReference>
<gene>
    <name evidence="2" type="ORF">Spa11_34900</name>
</gene>
<feature type="region of interest" description="Disordered" evidence="1">
    <location>
        <begin position="1"/>
        <end position="71"/>
    </location>
</feature>
<sequence>MAFDPFYSSSPSDSGLLDGGLLDGASAPFVGGNAKSRREPSNTNVPNRDEYVAPTTGPIDAEAPEDSLRDVPLPEGFMARLRGFVNEL</sequence>
<dbReference type="EMBL" id="CP036349">
    <property type="protein sequence ID" value="QDV75276.1"/>
    <property type="molecule type" value="Genomic_DNA"/>
</dbReference>
<keyword evidence="3" id="KW-1185">Reference proteome</keyword>
<dbReference type="AlphaFoldDB" id="A0A518KBV9"/>
<protein>
    <submittedName>
        <fullName evidence="2">Uncharacterized protein</fullName>
    </submittedName>
</protein>
<organism evidence="2 3">
    <name type="scientific">Botrimarina mediterranea</name>
    <dbReference type="NCBI Taxonomy" id="2528022"/>
    <lineage>
        <taxon>Bacteria</taxon>
        <taxon>Pseudomonadati</taxon>
        <taxon>Planctomycetota</taxon>
        <taxon>Planctomycetia</taxon>
        <taxon>Pirellulales</taxon>
        <taxon>Lacipirellulaceae</taxon>
        <taxon>Botrimarina</taxon>
    </lineage>
</organism>
<evidence type="ECO:0000256" key="1">
    <source>
        <dbReference type="SAM" id="MobiDB-lite"/>
    </source>
</evidence>